<dbReference type="AlphaFoldDB" id="A0A382MUF7"/>
<dbReference type="GO" id="GO:0030488">
    <property type="term" value="P:tRNA methylation"/>
    <property type="evidence" value="ECO:0007669"/>
    <property type="project" value="TreeGrafter"/>
</dbReference>
<keyword evidence="3" id="KW-0285">Flavoprotein</keyword>
<evidence type="ECO:0000256" key="4">
    <source>
        <dbReference type="ARBA" id="ARBA00022827"/>
    </source>
</evidence>
<dbReference type="GO" id="GO:0050660">
    <property type="term" value="F:flavin adenine dinucleotide binding"/>
    <property type="evidence" value="ECO:0007669"/>
    <property type="project" value="InterPro"/>
</dbReference>
<proteinExistence type="inferred from homology"/>
<feature type="non-terminal residue" evidence="6">
    <location>
        <position position="329"/>
    </location>
</feature>
<keyword evidence="4" id="KW-0274">FAD</keyword>
<dbReference type="PANTHER" id="PTHR11806:SF0">
    <property type="entry name" value="PROTEIN MTO1 HOMOLOG, MITOCHONDRIAL"/>
    <property type="match status" value="1"/>
</dbReference>
<evidence type="ECO:0000256" key="3">
    <source>
        <dbReference type="ARBA" id="ARBA00022630"/>
    </source>
</evidence>
<comment type="cofactor">
    <cofactor evidence="1">
        <name>FAD</name>
        <dbReference type="ChEBI" id="CHEBI:57692"/>
    </cofactor>
</comment>
<evidence type="ECO:0000256" key="2">
    <source>
        <dbReference type="ARBA" id="ARBA00007653"/>
    </source>
</evidence>
<accession>A0A382MUF7</accession>
<dbReference type="Gene3D" id="2.40.30.260">
    <property type="match status" value="1"/>
</dbReference>
<dbReference type="PANTHER" id="PTHR11806">
    <property type="entry name" value="GLUCOSE INHIBITED DIVISION PROTEIN A"/>
    <property type="match status" value="1"/>
</dbReference>
<dbReference type="InterPro" id="IPR002218">
    <property type="entry name" value="MnmG-rel"/>
</dbReference>
<evidence type="ECO:0000259" key="5">
    <source>
        <dbReference type="Pfam" id="PF01134"/>
    </source>
</evidence>
<feature type="domain" description="MnmG N-terminal" evidence="5">
    <location>
        <begin position="9"/>
        <end position="329"/>
    </location>
</feature>
<dbReference type="InterPro" id="IPR020595">
    <property type="entry name" value="MnmG-rel_CS"/>
</dbReference>
<comment type="similarity">
    <text evidence="2">Belongs to the MnmG family.</text>
</comment>
<evidence type="ECO:0000313" key="6">
    <source>
        <dbReference type="EMBL" id="SVC52633.1"/>
    </source>
</evidence>
<dbReference type="GO" id="GO:0002098">
    <property type="term" value="P:tRNA wobble uridine modification"/>
    <property type="evidence" value="ECO:0007669"/>
    <property type="project" value="TreeGrafter"/>
</dbReference>
<feature type="non-terminal residue" evidence="6">
    <location>
        <position position="1"/>
    </location>
</feature>
<organism evidence="6">
    <name type="scientific">marine metagenome</name>
    <dbReference type="NCBI Taxonomy" id="408172"/>
    <lineage>
        <taxon>unclassified sequences</taxon>
        <taxon>metagenomes</taxon>
        <taxon>ecological metagenomes</taxon>
    </lineage>
</organism>
<dbReference type="PROSITE" id="PS01280">
    <property type="entry name" value="GIDA_1"/>
    <property type="match status" value="1"/>
</dbReference>
<gene>
    <name evidence="6" type="ORF">METZ01_LOCUS305487</name>
</gene>
<protein>
    <recommendedName>
        <fullName evidence="5">MnmG N-terminal domain-containing protein</fullName>
    </recommendedName>
</protein>
<name>A0A382MUF7_9ZZZZ</name>
<dbReference type="SUPFAM" id="SSF51905">
    <property type="entry name" value="FAD/NAD(P)-binding domain"/>
    <property type="match status" value="1"/>
</dbReference>
<sequence>VKPSSKSFDIIVIGGGHAGIEAAQIAGTLGARVGLVTLDVSSLGRMSCNPAIGGLAKGQMVREIDVLGGIMGRAADKSGLQFKLLNKSKGKSVWSPRAQVDKRQYEKTVSGEVSSHKNVKIIEGEVVGLKIKNHALCGVVFRSGESLACRAAVLTCGTFLNGLIHVGQKKIRAGRMGESGAEGITAFLVSLGFSSGRLKTGTPPRLDKQSVNWSALQPSLGDENPLPFSYQTSVFSPPNVPCYLAHTDIPCKEIISTNLKQSPMFSGDVGGVGPRYCPSIEDKVFRFSNQDRHSLFLEPEWLNSDQIYLNGFSTSLPEHIQLQALRTIP</sequence>
<dbReference type="EMBL" id="UINC01096059">
    <property type="protein sequence ID" value="SVC52633.1"/>
    <property type="molecule type" value="Genomic_DNA"/>
</dbReference>
<dbReference type="InterPro" id="IPR040131">
    <property type="entry name" value="MnmG_N"/>
</dbReference>
<dbReference type="InterPro" id="IPR036188">
    <property type="entry name" value="FAD/NAD-bd_sf"/>
</dbReference>
<evidence type="ECO:0000256" key="1">
    <source>
        <dbReference type="ARBA" id="ARBA00001974"/>
    </source>
</evidence>
<reference evidence="6" key="1">
    <citation type="submission" date="2018-05" db="EMBL/GenBank/DDBJ databases">
        <authorList>
            <person name="Lanie J.A."/>
            <person name="Ng W.-L."/>
            <person name="Kazmierczak K.M."/>
            <person name="Andrzejewski T.M."/>
            <person name="Davidsen T.M."/>
            <person name="Wayne K.J."/>
            <person name="Tettelin H."/>
            <person name="Glass J.I."/>
            <person name="Rusch D."/>
            <person name="Podicherti R."/>
            <person name="Tsui H.-C.T."/>
            <person name="Winkler M.E."/>
        </authorList>
    </citation>
    <scope>NUCLEOTIDE SEQUENCE</scope>
</reference>
<dbReference type="Gene3D" id="3.50.50.60">
    <property type="entry name" value="FAD/NAD(P)-binding domain"/>
    <property type="match status" value="1"/>
</dbReference>
<dbReference type="Pfam" id="PF01134">
    <property type="entry name" value="GIDA"/>
    <property type="match status" value="1"/>
</dbReference>